<comment type="caution">
    <text evidence="5">The sequence shown here is derived from an EMBL/GenBank/DDBJ whole genome shotgun (WGS) entry which is preliminary data.</text>
</comment>
<organism evidence="5 6">
    <name type="scientific">Aspergillus lucknowensis</name>
    <dbReference type="NCBI Taxonomy" id="176173"/>
    <lineage>
        <taxon>Eukaryota</taxon>
        <taxon>Fungi</taxon>
        <taxon>Dikarya</taxon>
        <taxon>Ascomycota</taxon>
        <taxon>Pezizomycotina</taxon>
        <taxon>Eurotiomycetes</taxon>
        <taxon>Eurotiomycetidae</taxon>
        <taxon>Eurotiales</taxon>
        <taxon>Aspergillaceae</taxon>
        <taxon>Aspergillus</taxon>
        <taxon>Aspergillus subgen. Nidulantes</taxon>
    </lineage>
</organism>
<dbReference type="PANTHER" id="PTHR24198:SF165">
    <property type="entry name" value="ANKYRIN REPEAT-CONTAINING PROTEIN-RELATED"/>
    <property type="match status" value="1"/>
</dbReference>
<dbReference type="InterPro" id="IPR036770">
    <property type="entry name" value="Ankyrin_rpt-contain_sf"/>
</dbReference>
<sequence length="656" mass="73199">MKLAIVYLLFSFCATLTATGIRGSAERIYMQEEIFTDPAKDGGIATGCVGSRTGLRGQKQRCTLRELCEYIWAPTGDYNTKPDPSKMLWPTWNDARADKVWSEWGEGDRTVAEVIAQVVEDADEKDRKGKKGVYYNGFWDTSKVLPGFSDKPSEYYRAARELGDWQVAARKAIEKQLEGNALTAEQKKRFQNWNMESERALKLVLGLRSMNLNEFVIKQMRRANYFGQPIARTPMTGYEEFEKMKGAMQPDRGGTIVTYEFDYPGGRDKVIQDYDAAMSKILKTPDNKAHRKAVTNWAHSYNRVRAAPVLPPEILLLLATRLRPRDQISLLQFANRDKEGNTILHLLAQANTAPDAPAAPGANIPFFPSILDSSQGDVLHPRNRKGHTPLMEAAFAGNIPFMQRLLEKDPGGLNMKNRYGVTALWCAVFGESAAATALLLEQPSVEVNPQMTEGRGRDAYQTTPFTHALRHGRGRYDVISLFVKHPETDLTFPDSFGVTAIHLAIGEDREDLVRDLLECGRLDVNASCRFTGETALHTAAVHGNAGLVKLLLAQSGIDINRPTRTGATPLMQTARPRCMELLLAHPGIEVDRVDDFGWSALGWAAYYGRLECAQVLLRHGARPDLVDLDGFTPRDRAEQAKKWEMVKLLEGALGQE</sequence>
<dbReference type="Gene3D" id="1.25.40.20">
    <property type="entry name" value="Ankyrin repeat-containing domain"/>
    <property type="match status" value="3"/>
</dbReference>
<reference evidence="5 6" key="1">
    <citation type="submission" date="2024-07" db="EMBL/GenBank/DDBJ databases">
        <title>Section-level genome sequencing and comparative genomics of Aspergillus sections Usti and Cavernicolus.</title>
        <authorList>
            <consortium name="Lawrence Berkeley National Laboratory"/>
            <person name="Nybo J.L."/>
            <person name="Vesth T.C."/>
            <person name="Theobald S."/>
            <person name="Frisvad J.C."/>
            <person name="Larsen T.O."/>
            <person name="Kjaerboelling I."/>
            <person name="Rothschild-Mancinelli K."/>
            <person name="Lyhne E.K."/>
            <person name="Kogle M.E."/>
            <person name="Barry K."/>
            <person name="Clum A."/>
            <person name="Na H."/>
            <person name="Ledsgaard L."/>
            <person name="Lin J."/>
            <person name="Lipzen A."/>
            <person name="Kuo A."/>
            <person name="Riley R."/>
            <person name="Mondo S."/>
            <person name="Labutti K."/>
            <person name="Haridas S."/>
            <person name="Pangalinan J."/>
            <person name="Salamov A.A."/>
            <person name="Simmons B.A."/>
            <person name="Magnuson J.K."/>
            <person name="Chen J."/>
            <person name="Drula E."/>
            <person name="Henrissat B."/>
            <person name="Wiebenga A."/>
            <person name="Lubbers R.J."/>
            <person name="Gomes A.C."/>
            <person name="Macurrencykelacurrency M.R."/>
            <person name="Stajich J."/>
            <person name="Grigoriev I.V."/>
            <person name="Mortensen U.H."/>
            <person name="De Vries R.P."/>
            <person name="Baker S.E."/>
            <person name="Andersen M.R."/>
        </authorList>
    </citation>
    <scope>NUCLEOTIDE SEQUENCE [LARGE SCALE GENOMIC DNA]</scope>
    <source>
        <strain evidence="5 6">CBS 449.75</strain>
    </source>
</reference>
<feature type="chain" id="PRO_5046656412" evidence="4">
    <location>
        <begin position="19"/>
        <end position="656"/>
    </location>
</feature>
<evidence type="ECO:0000256" key="1">
    <source>
        <dbReference type="ARBA" id="ARBA00022737"/>
    </source>
</evidence>
<dbReference type="Pfam" id="PF00023">
    <property type="entry name" value="Ank"/>
    <property type="match status" value="1"/>
</dbReference>
<dbReference type="InterPro" id="IPR002110">
    <property type="entry name" value="Ankyrin_rpt"/>
</dbReference>
<feature type="repeat" description="ANK" evidence="3">
    <location>
        <begin position="531"/>
        <end position="564"/>
    </location>
</feature>
<evidence type="ECO:0000256" key="3">
    <source>
        <dbReference type="PROSITE-ProRule" id="PRU00023"/>
    </source>
</evidence>
<dbReference type="EMBL" id="JBFXLQ010000083">
    <property type="protein sequence ID" value="KAL2860832.1"/>
    <property type="molecule type" value="Genomic_DNA"/>
</dbReference>
<dbReference type="PROSITE" id="PS50297">
    <property type="entry name" value="ANK_REP_REGION"/>
    <property type="match status" value="2"/>
</dbReference>
<gene>
    <name evidence="5" type="ORF">BJX67DRAFT_391876</name>
</gene>
<keyword evidence="6" id="KW-1185">Reference proteome</keyword>
<proteinExistence type="predicted"/>
<name>A0ABR4LBL9_9EURO</name>
<keyword evidence="2 3" id="KW-0040">ANK repeat</keyword>
<protein>
    <submittedName>
        <fullName evidence="5">Ankyrin repeat-containing domain protein</fullName>
    </submittedName>
</protein>
<dbReference type="Pfam" id="PF12796">
    <property type="entry name" value="Ank_2"/>
    <property type="match status" value="2"/>
</dbReference>
<dbReference type="SMART" id="SM00248">
    <property type="entry name" value="ANK"/>
    <property type="match status" value="6"/>
</dbReference>
<keyword evidence="4" id="KW-0732">Signal</keyword>
<evidence type="ECO:0000256" key="4">
    <source>
        <dbReference type="SAM" id="SignalP"/>
    </source>
</evidence>
<keyword evidence="1" id="KW-0677">Repeat</keyword>
<evidence type="ECO:0000313" key="5">
    <source>
        <dbReference type="EMBL" id="KAL2860832.1"/>
    </source>
</evidence>
<feature type="signal peptide" evidence="4">
    <location>
        <begin position="1"/>
        <end position="18"/>
    </location>
</feature>
<feature type="repeat" description="ANK" evidence="3">
    <location>
        <begin position="596"/>
        <end position="628"/>
    </location>
</feature>
<dbReference type="SUPFAM" id="SSF48403">
    <property type="entry name" value="Ankyrin repeat"/>
    <property type="match status" value="1"/>
</dbReference>
<dbReference type="Proteomes" id="UP001610432">
    <property type="component" value="Unassembled WGS sequence"/>
</dbReference>
<dbReference type="RefSeq" id="XP_070880726.1">
    <property type="nucleotide sequence ID" value="XM_071034865.1"/>
</dbReference>
<dbReference type="GeneID" id="98149937"/>
<dbReference type="PANTHER" id="PTHR24198">
    <property type="entry name" value="ANKYRIN REPEAT AND PROTEIN KINASE DOMAIN-CONTAINING PROTEIN"/>
    <property type="match status" value="1"/>
</dbReference>
<dbReference type="PROSITE" id="PS50088">
    <property type="entry name" value="ANK_REPEAT"/>
    <property type="match status" value="2"/>
</dbReference>
<evidence type="ECO:0000256" key="2">
    <source>
        <dbReference type="ARBA" id="ARBA00023043"/>
    </source>
</evidence>
<accession>A0ABR4LBL9</accession>
<evidence type="ECO:0000313" key="6">
    <source>
        <dbReference type="Proteomes" id="UP001610432"/>
    </source>
</evidence>